<dbReference type="GO" id="GO:0004160">
    <property type="term" value="F:dihydroxy-acid dehydratase activity"/>
    <property type="evidence" value="ECO:0007669"/>
    <property type="project" value="TreeGrafter"/>
</dbReference>
<dbReference type="VEuPathDB" id="FungiDB:H257_08681"/>
<reference evidence="5 6" key="1">
    <citation type="submission" date="2018-08" db="EMBL/GenBank/DDBJ databases">
        <title>Aphanomyces genome sequencing and annotation.</title>
        <authorList>
            <person name="Minardi D."/>
            <person name="Oidtmann B."/>
            <person name="Van Der Giezen M."/>
            <person name="Studholme D.J."/>
        </authorList>
    </citation>
    <scope>NUCLEOTIDE SEQUENCE [LARGE SCALE GENOMIC DNA]</scope>
    <source>
        <strain evidence="5 6">Si</strain>
    </source>
</reference>
<sequence length="505" mass="54972">MLLRRSLAVSCAVQRRTLSTDAKKLNKYSTILTENKSHGAAQAMLYATGLKEEDITKPQVGIASVWWEGNPCNMHLLDLAQEIKTGVQDAGLVGYRFNTIGVSDGIAQGTDGMSYSLPSRDLIADSIETVMGAQWYDANILVPGCDKNMPGCLIAMARHNRPSLIVYGGTIRAGCRNGERLDVVSAFESYGEYLSKRYVSFFVHPTWLFCLHIRFTDEDRKDVLRKSCPGPGACGGMYTANTMATAIEVLGLSLPYSSSSPAESQDKKDECRAAGHAIRYLMEHDIKPKDILTRAAFENAIVPVIKYLLEKGLLNGDCLTVTGKTLTENVEHLPGLTDEGRIVRPVESPLKPTGHIRVLRGNLAPDGAVAKITGKEGEHFQGPALVYDCEEDMLTALEKGEIAKGSVIVIRYEGPKGGPGMPEMRFLIGHITPEAQVGGPIAHIRNGDVVTINAVTNRIDVDVSTNELQQRTTSWTEPPLKYTRGALFKYAKLVSSASLGCVTDE</sequence>
<dbReference type="GO" id="GO:0009082">
    <property type="term" value="P:branched-chain amino acid biosynthetic process"/>
    <property type="evidence" value="ECO:0007669"/>
    <property type="project" value="TreeGrafter"/>
</dbReference>
<feature type="domain" description="Dihydroxy-acid/6-phosphogluconate dehydratase C-terminal" evidence="4">
    <location>
        <begin position="342"/>
        <end position="424"/>
    </location>
</feature>
<gene>
    <name evidence="5" type="ORF">DYB34_004630</name>
</gene>
<feature type="domain" description="Dihydroxy-acid/6-phosphogluconate dehydratase N-terminal" evidence="3">
    <location>
        <begin position="57"/>
        <end position="302"/>
    </location>
</feature>
<accession>A0A418BRX0</accession>
<dbReference type="InterPro" id="IPR056740">
    <property type="entry name" value="ILV_EDD_C"/>
</dbReference>
<dbReference type="InterPro" id="IPR037237">
    <property type="entry name" value="IlvD/EDD_N"/>
</dbReference>
<dbReference type="PANTHER" id="PTHR21000">
    <property type="entry name" value="DIHYDROXY-ACID DEHYDRATASE DAD"/>
    <property type="match status" value="1"/>
</dbReference>
<dbReference type="AlphaFoldDB" id="A0A418BRX0"/>
<dbReference type="InterPro" id="IPR042096">
    <property type="entry name" value="Dihydro-acid_dehy_C"/>
</dbReference>
<evidence type="ECO:0000259" key="4">
    <source>
        <dbReference type="Pfam" id="PF24877"/>
    </source>
</evidence>
<evidence type="ECO:0000256" key="1">
    <source>
        <dbReference type="ARBA" id="ARBA00006486"/>
    </source>
</evidence>
<feature type="domain" description="Dihydroxy-acid/6-phosphogluconate dehydratase C-terminal" evidence="4">
    <location>
        <begin position="426"/>
        <end position="501"/>
    </location>
</feature>
<evidence type="ECO:0000313" key="5">
    <source>
        <dbReference type="EMBL" id="RHY51347.1"/>
    </source>
</evidence>
<dbReference type="PROSITE" id="PS00886">
    <property type="entry name" value="ILVD_EDD_1"/>
    <property type="match status" value="1"/>
</dbReference>
<dbReference type="PANTHER" id="PTHR21000:SF5">
    <property type="entry name" value="DIHYDROXY-ACID DEHYDRATASE, MITOCHONDRIAL"/>
    <property type="match status" value="1"/>
</dbReference>
<evidence type="ECO:0008006" key="7">
    <source>
        <dbReference type="Google" id="ProtNLM"/>
    </source>
</evidence>
<keyword evidence="2" id="KW-0456">Lyase</keyword>
<dbReference type="Gene3D" id="3.50.30.80">
    <property type="entry name" value="IlvD/EDD C-terminal domain-like"/>
    <property type="match status" value="2"/>
</dbReference>
<comment type="similarity">
    <text evidence="1">Belongs to the IlvD/Edd family.</text>
</comment>
<comment type="caution">
    <text evidence="5">The sequence shown here is derived from an EMBL/GenBank/DDBJ whole genome shotgun (WGS) entry which is preliminary data.</text>
</comment>
<evidence type="ECO:0000313" key="6">
    <source>
        <dbReference type="Proteomes" id="UP000283543"/>
    </source>
</evidence>
<dbReference type="SUPFAM" id="SSF52016">
    <property type="entry name" value="LeuD/IlvD-like"/>
    <property type="match status" value="1"/>
</dbReference>
<evidence type="ECO:0000259" key="3">
    <source>
        <dbReference type="Pfam" id="PF00920"/>
    </source>
</evidence>
<dbReference type="Pfam" id="PF00920">
    <property type="entry name" value="ILVD_EDD_N"/>
    <property type="match status" value="1"/>
</dbReference>
<name>A0A418BRX0_APHAT</name>
<protein>
    <recommendedName>
        <fullName evidence="7">Dihydroxy-acid dehydratase</fullName>
    </recommendedName>
</protein>
<proteinExistence type="inferred from homology"/>
<dbReference type="InterPro" id="IPR050165">
    <property type="entry name" value="DHAD_IlvD/Edd"/>
</dbReference>
<dbReference type="Proteomes" id="UP000283543">
    <property type="component" value="Unassembled WGS sequence"/>
</dbReference>
<dbReference type="InterPro" id="IPR000581">
    <property type="entry name" value="ILV_EDD_N"/>
</dbReference>
<dbReference type="SUPFAM" id="SSF143975">
    <property type="entry name" value="IlvD/EDD N-terminal domain-like"/>
    <property type="match status" value="1"/>
</dbReference>
<dbReference type="EMBL" id="QUTB01006156">
    <property type="protein sequence ID" value="RHY51347.1"/>
    <property type="molecule type" value="Genomic_DNA"/>
</dbReference>
<organism evidence="5 6">
    <name type="scientific">Aphanomyces astaci</name>
    <name type="common">Crayfish plague agent</name>
    <dbReference type="NCBI Taxonomy" id="112090"/>
    <lineage>
        <taxon>Eukaryota</taxon>
        <taxon>Sar</taxon>
        <taxon>Stramenopiles</taxon>
        <taxon>Oomycota</taxon>
        <taxon>Saprolegniomycetes</taxon>
        <taxon>Saprolegniales</taxon>
        <taxon>Verrucalvaceae</taxon>
        <taxon>Aphanomyces</taxon>
    </lineage>
</organism>
<dbReference type="InterPro" id="IPR020558">
    <property type="entry name" value="DiOHA_6PGluconate_deHydtase_CS"/>
</dbReference>
<dbReference type="Pfam" id="PF24877">
    <property type="entry name" value="ILV_EDD_C"/>
    <property type="match status" value="2"/>
</dbReference>
<evidence type="ECO:0000256" key="2">
    <source>
        <dbReference type="ARBA" id="ARBA00023239"/>
    </source>
</evidence>